<dbReference type="AlphaFoldDB" id="A0A084UBK6"/>
<reference evidence="2 3" key="1">
    <citation type="submission" date="2014-05" db="EMBL/GenBank/DDBJ databases">
        <title>Draft Genome Sequence of Nitratireductor basaltis Strain UMTGB225, A Marine Bacterium Isolated from Green Barrel Tunicate.</title>
        <authorList>
            <person name="Gan H.Y."/>
        </authorList>
    </citation>
    <scope>NUCLEOTIDE SEQUENCE [LARGE SCALE GENOMIC DNA]</scope>
    <source>
        <strain evidence="2 3">UMTGB225</strain>
    </source>
</reference>
<comment type="caution">
    <text evidence="2">The sequence shown here is derived from an EMBL/GenBank/DDBJ whole genome shotgun (WGS) entry which is preliminary data.</text>
</comment>
<keyword evidence="3" id="KW-1185">Reference proteome</keyword>
<dbReference type="Pfam" id="PF04860">
    <property type="entry name" value="Phage_portal"/>
    <property type="match status" value="1"/>
</dbReference>
<proteinExistence type="predicted"/>
<feature type="region of interest" description="Disordered" evidence="1">
    <location>
        <begin position="414"/>
        <end position="435"/>
    </location>
</feature>
<dbReference type="OrthoDB" id="7592047at2"/>
<protein>
    <submittedName>
        <fullName evidence="2">Phage portal protein, HK97 family</fullName>
    </submittedName>
</protein>
<dbReference type="PATRIC" id="fig|472175.3.peg.1387"/>
<sequence>MRVLGLPIPFTGERKKDLSPVNQNRGGWFRVLESFAGAWQQNVEVDFNSVLSFHADFACRTLIASDISKLRVKLVKKDKDGIWEEVNSPAYSPVLRKPNDFQNRIQFFESWVLSKLQRGNTYVLKQRNNAGVVAKLYVLDPSRVRPLVADDGSIFYELQADNLSGLTGPLIVPAREIIHDRFNCMFHPLVGMSPIYASGLAAMQGLSIQNDSTKFFQNGARPGGVLTAPAAISDDTAARLKEYWDNNFTGANAGKVAVLGDGLKYEAMRENASDAQLIEQLKWSAEVVCSTYHVPPYKVGVGAMPSYNNVQALNTEYYSQCLQKLIEDIELCLDEGLGLSSEKIGTEFDLDGLLRMDSVTLMQMLKEGISAGVLSPNEARRRIDLKKVTGGDTPYLQQQNYSLEALAKRDAQADPFGQMPAPQPEAIPAPEDDSEVMESEARAALVELYKGLR</sequence>
<evidence type="ECO:0000256" key="1">
    <source>
        <dbReference type="SAM" id="MobiDB-lite"/>
    </source>
</evidence>
<evidence type="ECO:0000313" key="2">
    <source>
        <dbReference type="EMBL" id="KFB10342.1"/>
    </source>
</evidence>
<dbReference type="NCBIfam" id="TIGR01537">
    <property type="entry name" value="portal_HK97"/>
    <property type="match status" value="1"/>
</dbReference>
<dbReference type="EMBL" id="JMQM01000001">
    <property type="protein sequence ID" value="KFB10342.1"/>
    <property type="molecule type" value="Genomic_DNA"/>
</dbReference>
<dbReference type="InterPro" id="IPR006427">
    <property type="entry name" value="Portal_HK97"/>
</dbReference>
<gene>
    <name evidence="2" type="ORF">EL18_01373</name>
</gene>
<name>A0A084UBK6_9HYPH</name>
<dbReference type="RefSeq" id="WP_036481042.1">
    <property type="nucleotide sequence ID" value="NZ_JMQM01000001.1"/>
</dbReference>
<dbReference type="InterPro" id="IPR006944">
    <property type="entry name" value="Phage/GTA_portal"/>
</dbReference>
<dbReference type="STRING" id="472175.EL18_01373"/>
<evidence type="ECO:0000313" key="3">
    <source>
        <dbReference type="Proteomes" id="UP000053675"/>
    </source>
</evidence>
<accession>A0A084UBK6</accession>
<dbReference type="eggNOG" id="COG4695">
    <property type="taxonomic scope" value="Bacteria"/>
</dbReference>
<dbReference type="Proteomes" id="UP000053675">
    <property type="component" value="Unassembled WGS sequence"/>
</dbReference>
<organism evidence="2 3">
    <name type="scientific">Nitratireductor basaltis</name>
    <dbReference type="NCBI Taxonomy" id="472175"/>
    <lineage>
        <taxon>Bacteria</taxon>
        <taxon>Pseudomonadati</taxon>
        <taxon>Pseudomonadota</taxon>
        <taxon>Alphaproteobacteria</taxon>
        <taxon>Hyphomicrobiales</taxon>
        <taxon>Phyllobacteriaceae</taxon>
        <taxon>Nitratireductor</taxon>
    </lineage>
</organism>